<gene>
    <name evidence="2" type="ORF">ACFOGP_22800</name>
</gene>
<evidence type="ECO:0000313" key="2">
    <source>
        <dbReference type="EMBL" id="MFC3145569.1"/>
    </source>
</evidence>
<keyword evidence="1" id="KW-0812">Transmembrane</keyword>
<evidence type="ECO:0000313" key="3">
    <source>
        <dbReference type="Proteomes" id="UP001595632"/>
    </source>
</evidence>
<evidence type="ECO:0000256" key="1">
    <source>
        <dbReference type="SAM" id="Phobius"/>
    </source>
</evidence>
<proteinExistence type="predicted"/>
<reference evidence="3" key="1">
    <citation type="journal article" date="2019" name="Int. J. Syst. Evol. Microbiol.">
        <title>The Global Catalogue of Microorganisms (GCM) 10K type strain sequencing project: providing services to taxonomists for standard genome sequencing and annotation.</title>
        <authorList>
            <consortium name="The Broad Institute Genomics Platform"/>
            <consortium name="The Broad Institute Genome Sequencing Center for Infectious Disease"/>
            <person name="Wu L."/>
            <person name="Ma J."/>
        </authorList>
    </citation>
    <scope>NUCLEOTIDE SEQUENCE [LARGE SCALE GENOMIC DNA]</scope>
    <source>
        <strain evidence="3">KCTC 52366</strain>
    </source>
</reference>
<protein>
    <recommendedName>
        <fullName evidence="4">Branched-subunit amino acid transport protein AzlD</fullName>
    </recommendedName>
</protein>
<feature type="transmembrane region" description="Helical" evidence="1">
    <location>
        <begin position="12"/>
        <end position="35"/>
    </location>
</feature>
<dbReference type="EMBL" id="JBHRTB010000010">
    <property type="protein sequence ID" value="MFC3145569.1"/>
    <property type="molecule type" value="Genomic_DNA"/>
</dbReference>
<dbReference type="Proteomes" id="UP001595632">
    <property type="component" value="Unassembled WGS sequence"/>
</dbReference>
<feature type="transmembrane region" description="Helical" evidence="1">
    <location>
        <begin position="85"/>
        <end position="113"/>
    </location>
</feature>
<sequence>MGFCAPISKREAIGVLSLSSKSIACAVATLIFSVAFLCSSFGRFISSVDGVGEKVILHSFMITIAIIVILLSPRCGKEKTMAIGVAAALYSVIFAAGLWDAAMVAAAIGFYLIGLRYCIHV</sequence>
<keyword evidence="3" id="KW-1185">Reference proteome</keyword>
<name>A0ABV7GZE6_9RHOB</name>
<comment type="caution">
    <text evidence="2">The sequence shown here is derived from an EMBL/GenBank/DDBJ whole genome shotgun (WGS) entry which is preliminary data.</text>
</comment>
<accession>A0ABV7GZE6</accession>
<keyword evidence="1" id="KW-0472">Membrane</keyword>
<feature type="transmembrane region" description="Helical" evidence="1">
    <location>
        <begin position="55"/>
        <end position="73"/>
    </location>
</feature>
<dbReference type="RefSeq" id="WP_275632524.1">
    <property type="nucleotide sequence ID" value="NZ_JARGYD010000003.1"/>
</dbReference>
<organism evidence="2 3">
    <name type="scientific">Psychromarinibacter halotolerans</name>
    <dbReference type="NCBI Taxonomy" id="1775175"/>
    <lineage>
        <taxon>Bacteria</taxon>
        <taxon>Pseudomonadati</taxon>
        <taxon>Pseudomonadota</taxon>
        <taxon>Alphaproteobacteria</taxon>
        <taxon>Rhodobacterales</taxon>
        <taxon>Paracoccaceae</taxon>
        <taxon>Psychromarinibacter</taxon>
    </lineage>
</organism>
<keyword evidence="1" id="KW-1133">Transmembrane helix</keyword>
<evidence type="ECO:0008006" key="4">
    <source>
        <dbReference type="Google" id="ProtNLM"/>
    </source>
</evidence>